<feature type="transmembrane region" description="Helical" evidence="11">
    <location>
        <begin position="142"/>
        <end position="163"/>
    </location>
</feature>
<dbReference type="EnsemblMetazoa" id="XM_022788514">
    <property type="protein sequence ID" value="XP_022644249"/>
    <property type="gene ID" value="LOC111243255"/>
</dbReference>
<dbReference type="RefSeq" id="XP_022644249.1">
    <property type="nucleotide sequence ID" value="XM_022788514.1"/>
</dbReference>
<reference evidence="12" key="1">
    <citation type="submission" date="2021-01" db="UniProtKB">
        <authorList>
            <consortium name="EnsemblMetazoa"/>
        </authorList>
    </citation>
    <scope>IDENTIFICATION</scope>
</reference>
<evidence type="ECO:0000313" key="13">
    <source>
        <dbReference type="Proteomes" id="UP000594260"/>
    </source>
</evidence>
<feature type="transmembrane region" description="Helical" evidence="11">
    <location>
        <begin position="102"/>
        <end position="122"/>
    </location>
</feature>
<dbReference type="KEGG" id="vde:111243255"/>
<keyword evidence="5 11" id="KW-0812">Transmembrane</keyword>
<dbReference type="PANTHER" id="PTHR16130">
    <property type="entry name" value="LYSOSOMAL COBALAMIN TRANSPORTER-RELATED"/>
    <property type="match status" value="1"/>
</dbReference>
<name>A0A7M7IY96_VARDE</name>
<dbReference type="AlphaFoldDB" id="A0A7M7IY96"/>
<keyword evidence="4" id="KW-0846">Cobalamin</keyword>
<comment type="subcellular location">
    <subcellularLocation>
        <location evidence="1">Lysosome membrane</location>
        <topology evidence="1">Multi-pass membrane protein</topology>
    </subcellularLocation>
</comment>
<evidence type="ECO:0000256" key="6">
    <source>
        <dbReference type="ARBA" id="ARBA00022989"/>
    </source>
</evidence>
<evidence type="ECO:0000256" key="1">
    <source>
        <dbReference type="ARBA" id="ARBA00004155"/>
    </source>
</evidence>
<evidence type="ECO:0000256" key="10">
    <source>
        <dbReference type="SAM" id="Coils"/>
    </source>
</evidence>
<dbReference type="OMA" id="FWAQFVF"/>
<feature type="transmembrane region" description="Helical" evidence="11">
    <location>
        <begin position="480"/>
        <end position="499"/>
    </location>
</feature>
<keyword evidence="7 11" id="KW-0472">Membrane</keyword>
<evidence type="ECO:0000256" key="2">
    <source>
        <dbReference type="ARBA" id="ARBA00009901"/>
    </source>
</evidence>
<dbReference type="InterPro" id="IPR050854">
    <property type="entry name" value="LMBD1_LysCbl_Transport"/>
</dbReference>
<evidence type="ECO:0000256" key="4">
    <source>
        <dbReference type="ARBA" id="ARBA00022628"/>
    </source>
</evidence>
<dbReference type="OrthoDB" id="73273at2759"/>
<feature type="transmembrane region" description="Helical" evidence="11">
    <location>
        <begin position="303"/>
        <end position="322"/>
    </location>
</feature>
<keyword evidence="8" id="KW-0458">Lysosome</keyword>
<comment type="similarity">
    <text evidence="2">Belongs to the LIMR family. LMBRD1 subfamily.</text>
</comment>
<dbReference type="Pfam" id="PF04791">
    <property type="entry name" value="LMBR1"/>
    <property type="match status" value="1"/>
</dbReference>
<evidence type="ECO:0000256" key="9">
    <source>
        <dbReference type="ARBA" id="ARBA00023285"/>
    </source>
</evidence>
<accession>A0A7M7IY96</accession>
<evidence type="ECO:0000256" key="3">
    <source>
        <dbReference type="ARBA" id="ARBA00022448"/>
    </source>
</evidence>
<keyword evidence="3" id="KW-0813">Transport</keyword>
<keyword evidence="9" id="KW-0170">Cobalt</keyword>
<evidence type="ECO:0000313" key="12">
    <source>
        <dbReference type="EnsemblMetazoa" id="XP_022644249"/>
    </source>
</evidence>
<evidence type="ECO:0000256" key="8">
    <source>
        <dbReference type="ARBA" id="ARBA00023228"/>
    </source>
</evidence>
<keyword evidence="10" id="KW-0175">Coiled coil</keyword>
<organism evidence="12 13">
    <name type="scientific">Varroa destructor</name>
    <name type="common">Honeybee mite</name>
    <dbReference type="NCBI Taxonomy" id="109461"/>
    <lineage>
        <taxon>Eukaryota</taxon>
        <taxon>Metazoa</taxon>
        <taxon>Ecdysozoa</taxon>
        <taxon>Arthropoda</taxon>
        <taxon>Chelicerata</taxon>
        <taxon>Arachnida</taxon>
        <taxon>Acari</taxon>
        <taxon>Parasitiformes</taxon>
        <taxon>Mesostigmata</taxon>
        <taxon>Gamasina</taxon>
        <taxon>Dermanyssoidea</taxon>
        <taxon>Varroidae</taxon>
        <taxon>Varroa</taxon>
    </lineage>
</organism>
<dbReference type="Proteomes" id="UP000594260">
    <property type="component" value="Unplaced"/>
</dbReference>
<dbReference type="PANTHER" id="PTHR16130:SF2">
    <property type="entry name" value="LYSOSOMAL COBALAMIN TRANSPORT ESCORT PROTEIN LMBD1"/>
    <property type="match status" value="1"/>
</dbReference>
<dbReference type="GO" id="GO:0005765">
    <property type="term" value="C:lysosomal membrane"/>
    <property type="evidence" value="ECO:0007669"/>
    <property type="project" value="UniProtKB-SubCell"/>
</dbReference>
<feature type="coiled-coil region" evidence="10">
    <location>
        <begin position="225"/>
        <end position="289"/>
    </location>
</feature>
<feature type="transmembrane region" description="Helical" evidence="11">
    <location>
        <begin position="6"/>
        <end position="31"/>
    </location>
</feature>
<evidence type="ECO:0000256" key="5">
    <source>
        <dbReference type="ARBA" id="ARBA00022692"/>
    </source>
</evidence>
<sequence>MARNWTLIVVFSGYIPLILTAAFTICMAWFYTRRYACTIRSNWASHVAIISGLTFSLLTMLLIPLDVFFASYAKLPNGTWADWAKNGSLLQDVEDTLEDTYFVFYSIVLVHLFVILPFVYFYSEDSANLLLEASVGSRIGRAILFTLVFPLAFGVMLTVGAVIPMREPNDNSTEWEWLIREFKENKKKDMFGFAFSFVSVIGMCMLVMYLGLGMMAFPLSLIRGLASAARERAAIQEHLENLKARISLLRARAQMGNAGQEDYQVLTVLQQQEADSMRHERNLQEFQSTWYYRLRTPIRTVQIILGLGGLLLSFLVLISLLLSNVDKVLNSSVDSGYIPKKQNLPNPIDYVLLQCQQIYPLDYILFVTMVCYLFVCCTYALQRFGVCALCFRAYSIRRGRTVPQALVMLSSVLILCVFGLQILIYSVSPEYTSFGNQHYIYGGTVIRPCDYDAPVGDCVQTRATALLRRFDYKMTAFGFGYYWLSWLFIMVSVVSYFAFQFRVRITAARQRMEEEAEDLLE</sequence>
<protein>
    <recommendedName>
        <fullName evidence="14">Lysosomal cobalamin transporter</fullName>
    </recommendedName>
</protein>
<evidence type="ECO:0008006" key="14">
    <source>
        <dbReference type="Google" id="ProtNLM"/>
    </source>
</evidence>
<evidence type="ECO:0000256" key="11">
    <source>
        <dbReference type="SAM" id="Phobius"/>
    </source>
</evidence>
<dbReference type="GO" id="GO:0072665">
    <property type="term" value="P:protein localization to vacuole"/>
    <property type="evidence" value="ECO:0007669"/>
    <property type="project" value="TreeGrafter"/>
</dbReference>
<dbReference type="GeneID" id="111243255"/>
<keyword evidence="13" id="KW-1185">Reference proteome</keyword>
<proteinExistence type="inferred from homology"/>
<dbReference type="InParanoid" id="A0A7M7IY96"/>
<dbReference type="GO" id="GO:0031419">
    <property type="term" value="F:cobalamin binding"/>
    <property type="evidence" value="ECO:0007669"/>
    <property type="project" value="UniProtKB-KW"/>
</dbReference>
<evidence type="ECO:0000256" key="7">
    <source>
        <dbReference type="ARBA" id="ARBA00023136"/>
    </source>
</evidence>
<feature type="transmembrane region" description="Helical" evidence="11">
    <location>
        <begin position="363"/>
        <end position="381"/>
    </location>
</feature>
<dbReference type="InterPro" id="IPR006876">
    <property type="entry name" value="LMBR1-like_membr_prot"/>
</dbReference>
<feature type="transmembrane region" description="Helical" evidence="11">
    <location>
        <begin position="43"/>
        <end position="65"/>
    </location>
</feature>
<keyword evidence="6 11" id="KW-1133">Transmembrane helix</keyword>
<feature type="transmembrane region" description="Helical" evidence="11">
    <location>
        <begin position="402"/>
        <end position="424"/>
    </location>
</feature>
<feature type="transmembrane region" description="Helical" evidence="11">
    <location>
        <begin position="190"/>
        <end position="212"/>
    </location>
</feature>